<feature type="coiled-coil region" evidence="9">
    <location>
        <begin position="93"/>
        <end position="120"/>
    </location>
</feature>
<keyword evidence="9" id="KW-0175">Coiled coil</keyword>
<dbReference type="PANTHER" id="PTHR13381:SF0">
    <property type="entry name" value="MEDIATOR OF RNA POLYMERASE II TRANSCRIPTION SUBUNIT 21"/>
    <property type="match status" value="1"/>
</dbReference>
<evidence type="ECO:0000256" key="3">
    <source>
        <dbReference type="ARBA" id="ARBA00019691"/>
    </source>
</evidence>
<keyword evidence="4 8" id="KW-0805">Transcription regulation</keyword>
<dbReference type="InterPro" id="IPR037212">
    <property type="entry name" value="Med7/Med21-like"/>
</dbReference>
<comment type="subunit">
    <text evidence="8">Component of the Mediator complex.</text>
</comment>
<dbReference type="SUPFAM" id="SSF140718">
    <property type="entry name" value="Mediator hinge subcomplex-like"/>
    <property type="match status" value="1"/>
</dbReference>
<keyword evidence="5 8" id="KW-0010">Activator</keyword>
<organism evidence="10 11">
    <name type="scientific">Lentinula lateritia</name>
    <dbReference type="NCBI Taxonomy" id="40482"/>
    <lineage>
        <taxon>Eukaryota</taxon>
        <taxon>Fungi</taxon>
        <taxon>Dikarya</taxon>
        <taxon>Basidiomycota</taxon>
        <taxon>Agaricomycotina</taxon>
        <taxon>Agaricomycetes</taxon>
        <taxon>Agaricomycetidae</taxon>
        <taxon>Agaricales</taxon>
        <taxon>Marasmiineae</taxon>
        <taxon>Omphalotaceae</taxon>
        <taxon>Lentinula</taxon>
    </lineage>
</organism>
<dbReference type="InterPro" id="IPR021384">
    <property type="entry name" value="Mediator_Med21"/>
</dbReference>
<evidence type="ECO:0000256" key="4">
    <source>
        <dbReference type="ARBA" id="ARBA00023015"/>
    </source>
</evidence>
<dbReference type="Gene3D" id="6.10.280.10">
    <property type="entry name" value="Mediator complex, subunit Med21"/>
    <property type="match status" value="1"/>
</dbReference>
<evidence type="ECO:0000313" key="10">
    <source>
        <dbReference type="EMBL" id="KAJ4466193.1"/>
    </source>
</evidence>
<keyword evidence="11" id="KW-1185">Reference proteome</keyword>
<evidence type="ECO:0000256" key="5">
    <source>
        <dbReference type="ARBA" id="ARBA00023159"/>
    </source>
</evidence>
<accession>A0ABQ8V0F3</accession>
<keyword evidence="7 8" id="KW-0539">Nucleus</keyword>
<dbReference type="Pfam" id="PF11221">
    <property type="entry name" value="Med21"/>
    <property type="match status" value="1"/>
</dbReference>
<dbReference type="Proteomes" id="UP001150217">
    <property type="component" value="Unassembled WGS sequence"/>
</dbReference>
<dbReference type="PANTHER" id="PTHR13381">
    <property type="entry name" value="RNA POLYMERASE II HOLOENZYME COMPONENT SRB7"/>
    <property type="match status" value="1"/>
</dbReference>
<comment type="similarity">
    <text evidence="2 8">Belongs to the Mediator complex subunit 21 family.</text>
</comment>
<keyword evidence="6 8" id="KW-0804">Transcription</keyword>
<comment type="subcellular location">
    <subcellularLocation>
        <location evidence="1 8">Nucleus</location>
    </subcellularLocation>
</comment>
<evidence type="ECO:0000256" key="1">
    <source>
        <dbReference type="ARBA" id="ARBA00004123"/>
    </source>
</evidence>
<evidence type="ECO:0000313" key="11">
    <source>
        <dbReference type="Proteomes" id="UP001150217"/>
    </source>
</evidence>
<evidence type="ECO:0000256" key="9">
    <source>
        <dbReference type="SAM" id="Coils"/>
    </source>
</evidence>
<sequence length="172" mass="19865">MLQELSHMDRITQLQDEIQQLLMIMSTSIAYLTNRTNFIQVSPEIPITKQRNPEKYDTPDVFEANKKELVTDLIRKAKQVEYLINSLPEPEPEEIQAQRLQQLEDEMQLANTEYIQAVNRLKALHEQVTELLRSMLTEVNEGLVDDTNDSIDAGKEGNMMVNSRDWDVSMAS</sequence>
<gene>
    <name evidence="10" type="ORF">C8R41DRAFT_780745</name>
</gene>
<dbReference type="EMBL" id="JANVFT010000117">
    <property type="protein sequence ID" value="KAJ4466193.1"/>
    <property type="molecule type" value="Genomic_DNA"/>
</dbReference>
<evidence type="ECO:0000256" key="8">
    <source>
        <dbReference type="RuleBase" id="RU366036"/>
    </source>
</evidence>
<evidence type="ECO:0000256" key="6">
    <source>
        <dbReference type="ARBA" id="ARBA00023163"/>
    </source>
</evidence>
<comment type="function">
    <text evidence="8">Component of the Mediator complex, a coactivator involved in the regulated transcription of nearly all RNA polymerase II-dependent genes. Mediator functions as a bridge to convey information from gene-specific regulatory proteins to the basal RNA polymerase II transcription machinery. Mediator is recruited to promoters by direct interactions with regulatory proteins and serves as a scaffold for the assembly of a functional preinitiation complex with RNA polymerase II and the general transcription factors.</text>
</comment>
<reference evidence="10" key="1">
    <citation type="submission" date="2022-08" db="EMBL/GenBank/DDBJ databases">
        <title>A Global Phylogenomic Analysis of the Shiitake Genus Lentinula.</title>
        <authorList>
            <consortium name="DOE Joint Genome Institute"/>
            <person name="Sierra-Patev S."/>
            <person name="Min B."/>
            <person name="Naranjo-Ortiz M."/>
            <person name="Looney B."/>
            <person name="Konkel Z."/>
            <person name="Slot J.C."/>
            <person name="Sakamoto Y."/>
            <person name="Steenwyk J.L."/>
            <person name="Rokas A."/>
            <person name="Carro J."/>
            <person name="Camarero S."/>
            <person name="Ferreira P."/>
            <person name="Molpeceres G."/>
            <person name="Ruiz-Duenas F.J."/>
            <person name="Serrano A."/>
            <person name="Henrissat B."/>
            <person name="Drula E."/>
            <person name="Hughes K.W."/>
            <person name="Mata J.L."/>
            <person name="Ishikawa N.K."/>
            <person name="Vargas-Isla R."/>
            <person name="Ushijima S."/>
            <person name="Smith C.A."/>
            <person name="Ahrendt S."/>
            <person name="Andreopoulos W."/>
            <person name="He G."/>
            <person name="Labutti K."/>
            <person name="Lipzen A."/>
            <person name="Ng V."/>
            <person name="Riley R."/>
            <person name="Sandor L."/>
            <person name="Barry K."/>
            <person name="Martinez A.T."/>
            <person name="Xiao Y."/>
            <person name="Gibbons J.G."/>
            <person name="Terashima K."/>
            <person name="Grigoriev I.V."/>
            <person name="Hibbett D.S."/>
        </authorList>
    </citation>
    <scope>NUCLEOTIDE SEQUENCE</scope>
    <source>
        <strain evidence="10">RHP3577 ss4</strain>
    </source>
</reference>
<evidence type="ECO:0000256" key="2">
    <source>
        <dbReference type="ARBA" id="ARBA00005770"/>
    </source>
</evidence>
<evidence type="ECO:0000256" key="7">
    <source>
        <dbReference type="ARBA" id="ARBA00023242"/>
    </source>
</evidence>
<name>A0ABQ8V0F3_9AGAR</name>
<proteinExistence type="inferred from homology"/>
<comment type="caution">
    <text evidence="10">The sequence shown here is derived from an EMBL/GenBank/DDBJ whole genome shotgun (WGS) entry which is preliminary data.</text>
</comment>
<protein>
    <recommendedName>
        <fullName evidence="3 8">Mediator of RNA polymerase II transcription subunit 21</fullName>
    </recommendedName>
</protein>